<gene>
    <name evidence="1" type="primary">ORF107885</name>
</gene>
<accession>A0A0B7ABA9</accession>
<name>A0A0B7ABA9_9EUPU</name>
<dbReference type="EMBL" id="HACG01031158">
    <property type="protein sequence ID" value="CEK78023.1"/>
    <property type="molecule type" value="Transcribed_RNA"/>
</dbReference>
<feature type="non-terminal residue" evidence="1">
    <location>
        <position position="53"/>
    </location>
</feature>
<dbReference type="AlphaFoldDB" id="A0A0B7ABA9"/>
<proteinExistence type="predicted"/>
<sequence>MDTAVSGHTSINGPQLPACICGEPKYFPEHILQDCPSLNILRMKIWRTGTTLQ</sequence>
<protein>
    <submittedName>
        <fullName evidence="1">Uncharacterized protein</fullName>
    </submittedName>
</protein>
<reference evidence="1" key="1">
    <citation type="submission" date="2014-12" db="EMBL/GenBank/DDBJ databases">
        <title>Insight into the proteome of Arion vulgaris.</title>
        <authorList>
            <person name="Aradska J."/>
            <person name="Bulat T."/>
            <person name="Smidak R."/>
            <person name="Sarate P."/>
            <person name="Gangsoo J."/>
            <person name="Sialana F."/>
            <person name="Bilban M."/>
            <person name="Lubec G."/>
        </authorList>
    </citation>
    <scope>NUCLEOTIDE SEQUENCE</scope>
    <source>
        <tissue evidence="1">Skin</tissue>
    </source>
</reference>
<evidence type="ECO:0000313" key="1">
    <source>
        <dbReference type="EMBL" id="CEK78023.1"/>
    </source>
</evidence>
<organism evidence="1">
    <name type="scientific">Arion vulgaris</name>
    <dbReference type="NCBI Taxonomy" id="1028688"/>
    <lineage>
        <taxon>Eukaryota</taxon>
        <taxon>Metazoa</taxon>
        <taxon>Spiralia</taxon>
        <taxon>Lophotrochozoa</taxon>
        <taxon>Mollusca</taxon>
        <taxon>Gastropoda</taxon>
        <taxon>Heterobranchia</taxon>
        <taxon>Euthyneura</taxon>
        <taxon>Panpulmonata</taxon>
        <taxon>Eupulmonata</taxon>
        <taxon>Stylommatophora</taxon>
        <taxon>Helicina</taxon>
        <taxon>Arionoidea</taxon>
        <taxon>Arionidae</taxon>
        <taxon>Arion</taxon>
    </lineage>
</organism>